<dbReference type="InterPro" id="IPR011215">
    <property type="entry name" value="StiP_N"/>
</dbReference>
<gene>
    <name evidence="5" type="ORF">LJ755_10815</name>
    <name evidence="6" type="ORF">MUK71_03890</name>
</gene>
<organism evidence="5 8">
    <name type="scientific">Arthrobacter zhangbolii</name>
    <dbReference type="NCBI Taxonomy" id="2886936"/>
    <lineage>
        <taxon>Bacteria</taxon>
        <taxon>Bacillati</taxon>
        <taxon>Actinomycetota</taxon>
        <taxon>Actinomycetes</taxon>
        <taxon>Micrococcales</taxon>
        <taxon>Micrococcaceae</taxon>
        <taxon>Arthrobacter</taxon>
    </lineage>
</organism>
<feature type="domain" description="PELOTA RNA-binding" evidence="3">
    <location>
        <begin position="810"/>
        <end position="889"/>
    </location>
</feature>
<dbReference type="Proteomes" id="UP000829758">
    <property type="component" value="Chromosome"/>
</dbReference>
<dbReference type="Pfam" id="PF15609">
    <property type="entry name" value="PRTase_2"/>
    <property type="match status" value="1"/>
</dbReference>
<keyword evidence="5" id="KW-0808">Transferase</keyword>
<feature type="domain" description="Orotate phosphoribosyltransferase-like" evidence="4">
    <location>
        <begin position="32"/>
        <end position="271"/>
    </location>
</feature>
<evidence type="ECO:0000313" key="5">
    <source>
        <dbReference type="EMBL" id="MCC3273218.1"/>
    </source>
</evidence>
<dbReference type="Proteomes" id="UP001155145">
    <property type="component" value="Unassembled WGS sequence"/>
</dbReference>
<dbReference type="Pfam" id="PF12500">
    <property type="entry name" value="TRSP"/>
    <property type="match status" value="1"/>
</dbReference>
<name>A0A9X1M7Z4_9MICC</name>
<dbReference type="Pfam" id="PF15608">
    <property type="entry name" value="PELOTA_1"/>
    <property type="match status" value="1"/>
</dbReference>
<feature type="domain" description="TRSP" evidence="2">
    <location>
        <begin position="355"/>
        <end position="449"/>
    </location>
</feature>
<keyword evidence="7" id="KW-1185">Reference proteome</keyword>
<evidence type="ECO:0000259" key="1">
    <source>
        <dbReference type="Pfam" id="PF11202"/>
    </source>
</evidence>
<dbReference type="Pfam" id="PF11202">
    <property type="entry name" value="StiP"/>
    <property type="match status" value="1"/>
</dbReference>
<evidence type="ECO:0000313" key="6">
    <source>
        <dbReference type="EMBL" id="UON92793.1"/>
    </source>
</evidence>
<evidence type="ECO:0000313" key="7">
    <source>
        <dbReference type="Proteomes" id="UP000829758"/>
    </source>
</evidence>
<sequence>MSQHPWTGGFVHEALGVRIISDPSALLPVEDLVGLALRRNPRRAHLLVSRVLAKHVPTEPALVLAAGELLGTLAGAALGSTVDSAVLRSVAADLQQVLRGEDNTAHDDAAGPGAVRPPRTRLQYARETLWDLPVSHPEVVTIGYAETATGLGRLVADTLGSYYIHSTRHAPAGAVAYGAFEEAHSHATSHRLLPTDPAALNSNAPVVLVDDELSTGATVINTIAELHAAAPHPLYVVATLIDLRSDPDRARFDELAAGLDCEIKVVALGTGRIELGEDILARAQELISTLPGTATEPAAAATASPEAPGTVDVLDLGAITTRRLRSDRFGNPAGVSSDYLGTLPEALPGAVSGEHLAYIAARIRDVLPDSDAPVLVLGCEEFIHVPLTVANALAEALQSGRVRFSTTTRSPIVPIDRPDYAINTSVDFASHDVTEDGPGPRHAYNVGRRRGPAGCVDPGAGTAAPAAEGFGSIVLLPEPGTELASITGPGSVTEALRAVTGAVVVVLMPADVPAPGAWTPQPSAAVPLTGPEFGSYAAEDVTWLLKDLRDAQLEAPTAEREAAIQSGGANYAESLPMEYLPSAQYQDLYAEALVRSAPRVATAVGTVTEMALAARNNEPVLVSLARAGTPIGILMRRWAQRMHGLDLPHYTMSIVRGVGMDETALRYLAARYDPKRILFVDGWTGKGAITRELTAALEKFEQSDGVRFSAQLAVLADPGHSVELFGTREDYLIPSACLNSTVSGLVSRTVFNKELIGPKDFHGAKFYAHLASADVSREFLAAVEAQFDAVRSDAVAAAASLAAADRTPSWVGWQAVERLSEEYGIHNVNLVKPGVGETTRVLLRRVPWKVLVHPAARSEVAHVLLLAEQRGVPVEEVPDLPFSCVGLIHPRFTAGAVGADGKAVAASEAGDTAASDAASVGAGA</sequence>
<dbReference type="InterPro" id="IPR028157">
    <property type="entry name" value="PELOTA_dom"/>
</dbReference>
<accession>A0A9X1M7Z4</accession>
<keyword evidence="5" id="KW-0328">Glycosyltransferase</keyword>
<evidence type="ECO:0000259" key="2">
    <source>
        <dbReference type="Pfam" id="PF12500"/>
    </source>
</evidence>
<dbReference type="InterPro" id="IPR022537">
    <property type="entry name" value="TRSP_dom"/>
</dbReference>
<dbReference type="Gene3D" id="3.40.50.2020">
    <property type="match status" value="1"/>
</dbReference>
<dbReference type="InterPro" id="IPR029057">
    <property type="entry name" value="PRTase-like"/>
</dbReference>
<proteinExistence type="predicted"/>
<protein>
    <submittedName>
        <fullName evidence="5">Phosphoribosyltransferase</fullName>
    </submittedName>
</protein>
<dbReference type="AlphaFoldDB" id="A0A9X1M7Z4"/>
<dbReference type="CDD" id="cd06223">
    <property type="entry name" value="PRTases_typeI"/>
    <property type="match status" value="1"/>
</dbReference>
<evidence type="ECO:0000259" key="3">
    <source>
        <dbReference type="Pfam" id="PF15608"/>
    </source>
</evidence>
<dbReference type="EMBL" id="JAJFZT010000007">
    <property type="protein sequence ID" value="MCC3273218.1"/>
    <property type="molecule type" value="Genomic_DNA"/>
</dbReference>
<dbReference type="InterPro" id="IPR000836">
    <property type="entry name" value="PRTase_dom"/>
</dbReference>
<dbReference type="EMBL" id="CP094984">
    <property type="protein sequence ID" value="UON92793.1"/>
    <property type="molecule type" value="Genomic_DNA"/>
</dbReference>
<dbReference type="SUPFAM" id="SSF53271">
    <property type="entry name" value="PRTase-like"/>
    <property type="match status" value="1"/>
</dbReference>
<dbReference type="RefSeq" id="WP_227929071.1">
    <property type="nucleotide sequence ID" value="NZ_CP094984.1"/>
</dbReference>
<evidence type="ECO:0000313" key="8">
    <source>
        <dbReference type="Proteomes" id="UP001155145"/>
    </source>
</evidence>
<feature type="domain" description="Cysteine protease StiP N-terminal" evidence="1">
    <location>
        <begin position="534"/>
        <end position="783"/>
    </location>
</feature>
<dbReference type="InterPro" id="IPR041688">
    <property type="entry name" value="PRTase_2"/>
</dbReference>
<dbReference type="GO" id="GO:0016757">
    <property type="term" value="F:glycosyltransferase activity"/>
    <property type="evidence" value="ECO:0007669"/>
    <property type="project" value="UniProtKB-KW"/>
</dbReference>
<evidence type="ECO:0000259" key="4">
    <source>
        <dbReference type="Pfam" id="PF15609"/>
    </source>
</evidence>
<reference evidence="5" key="1">
    <citation type="submission" date="2021-10" db="EMBL/GenBank/DDBJ databases">
        <title>Novel species in genus Arthrobacter.</title>
        <authorList>
            <person name="Liu Y."/>
        </authorList>
    </citation>
    <scope>NUCLEOTIDE SEQUENCE</scope>
    <source>
        <strain evidence="7">zg-Y462</strain>
        <strain evidence="5">Zg-Y462</strain>
    </source>
</reference>